<proteinExistence type="predicted"/>
<dbReference type="SMART" id="SM00875">
    <property type="entry name" value="BACK"/>
    <property type="match status" value="1"/>
</dbReference>
<evidence type="ECO:0000313" key="6">
    <source>
        <dbReference type="Proteomes" id="UP000299084"/>
    </source>
</evidence>
<dbReference type="SMART" id="SM00612">
    <property type="entry name" value="Kelch"/>
    <property type="match status" value="6"/>
</dbReference>
<feature type="region of interest" description="Disordered" evidence="3">
    <location>
        <begin position="132"/>
        <end position="159"/>
    </location>
</feature>
<dbReference type="SUPFAM" id="SSF117281">
    <property type="entry name" value="Kelch motif"/>
    <property type="match status" value="1"/>
</dbReference>
<dbReference type="Pfam" id="PF24681">
    <property type="entry name" value="Kelch_KLHDC2_KLHL20_DRC7"/>
    <property type="match status" value="1"/>
</dbReference>
<name>A0A5N4E756_CAMDR</name>
<feature type="compositionally biased region" description="Low complexity" evidence="3">
    <location>
        <begin position="150"/>
        <end position="159"/>
    </location>
</feature>
<comment type="caution">
    <text evidence="5">The sequence shown here is derived from an EMBL/GenBank/DDBJ whole genome shotgun (WGS) entry which is preliminary data.</text>
</comment>
<dbReference type="InterPro" id="IPR015915">
    <property type="entry name" value="Kelch-typ_b-propeller"/>
</dbReference>
<feature type="domain" description="BTB" evidence="4">
    <location>
        <begin position="201"/>
        <end position="269"/>
    </location>
</feature>
<gene>
    <name evidence="5" type="ORF">Cadr_000006936</name>
</gene>
<accession>A0A5N4E756</accession>
<dbReference type="InterPro" id="IPR011333">
    <property type="entry name" value="SKP1/BTB/POZ_sf"/>
</dbReference>
<dbReference type="Gene3D" id="1.25.40.420">
    <property type="match status" value="1"/>
</dbReference>
<feature type="compositionally biased region" description="Low complexity" evidence="3">
    <location>
        <begin position="59"/>
        <end position="72"/>
    </location>
</feature>
<evidence type="ECO:0000256" key="2">
    <source>
        <dbReference type="ARBA" id="ARBA00022737"/>
    </source>
</evidence>
<protein>
    <submittedName>
        <fullName evidence="5">Kelch-like protein 23</fullName>
    </submittedName>
</protein>
<dbReference type="PANTHER" id="PTHR24412:SF304">
    <property type="entry name" value="KELCH-LIKE PROTEIN 23"/>
    <property type="match status" value="1"/>
</dbReference>
<dbReference type="InterPro" id="IPR011705">
    <property type="entry name" value="BACK"/>
</dbReference>
<dbReference type="SUPFAM" id="SSF54695">
    <property type="entry name" value="POZ domain"/>
    <property type="match status" value="1"/>
</dbReference>
<dbReference type="InterPro" id="IPR006652">
    <property type="entry name" value="Kelch_1"/>
</dbReference>
<keyword evidence="2" id="KW-0677">Repeat</keyword>
<dbReference type="SMART" id="SM00225">
    <property type="entry name" value="BTB"/>
    <property type="match status" value="1"/>
</dbReference>
<dbReference type="InterPro" id="IPR047068">
    <property type="entry name" value="KLHL23_BACK"/>
</dbReference>
<keyword evidence="1" id="KW-0880">Kelch repeat</keyword>
<dbReference type="Gene3D" id="3.30.710.10">
    <property type="entry name" value="Potassium Channel Kv1.1, Chain A"/>
    <property type="match status" value="1"/>
</dbReference>
<dbReference type="Gene3D" id="2.120.10.80">
    <property type="entry name" value="Kelch-type beta propeller"/>
    <property type="match status" value="2"/>
</dbReference>
<dbReference type="Pfam" id="PF07707">
    <property type="entry name" value="BACK"/>
    <property type="match status" value="1"/>
</dbReference>
<dbReference type="Pfam" id="PF01344">
    <property type="entry name" value="Kelch_1"/>
    <property type="match status" value="1"/>
</dbReference>
<keyword evidence="6" id="KW-1185">Reference proteome</keyword>
<feature type="region of interest" description="Disordered" evidence="3">
    <location>
        <begin position="59"/>
        <end position="81"/>
    </location>
</feature>
<organism evidence="5 6">
    <name type="scientific">Camelus dromedarius</name>
    <name type="common">Dromedary</name>
    <name type="synonym">Arabian camel</name>
    <dbReference type="NCBI Taxonomy" id="9838"/>
    <lineage>
        <taxon>Eukaryota</taxon>
        <taxon>Metazoa</taxon>
        <taxon>Chordata</taxon>
        <taxon>Craniata</taxon>
        <taxon>Vertebrata</taxon>
        <taxon>Euteleostomi</taxon>
        <taxon>Mammalia</taxon>
        <taxon>Eutheria</taxon>
        <taxon>Laurasiatheria</taxon>
        <taxon>Artiodactyla</taxon>
        <taxon>Tylopoda</taxon>
        <taxon>Camelidae</taxon>
        <taxon>Camelus</taxon>
    </lineage>
</organism>
<sequence>MEGKRATPSQPLYKVSIQDSVCLERKWSGVCVCRVGSGGQVQGAGGKLGAGGTLGEVVPPAAGGTAGEGPQPRARRPPRPCPQRGPAIPEFPRVAPCPSRAGGCSVGGGEQPGHQNRSCLWAGAALAGSLRRASSKDGQRVGRLPRPRSPLARGTAPRPGAAAGAMALKGQEDYIYLFKDSAHPVDFLDAFRTFYLDGLFTDITLQCPSGIIFHCHRVVLAACSNYFKAMFTADMKEKFKNKIKISGIHHDILEGLVNYAYTSQIEITKRNVQSLLEAADLLQFLSVKKACEQFLVRHLDIDNCIGMHSFAEFHVCPELEKESRRILCSRFKEVWQQEEFLEISLEKFLFILSRKNLSVWKEEAIIEPVIKWTAHDVENRIECLYNLLSYVNIDIDPMYLKTALGLQRSCLLTENKIRSLIYNALNPMHKEISQRSTATMYIIGGYYWHPLSEVHIWDPLTNVWIQGAEIPDYTRESYGVTCLGPNIYVTGGYRTDNIEALDTVWIYNSESDEWTEGLPMLNARYYHCAVTLGGCVYALGGYRKGAPAEEAEFYDPLKEKWIPIANMIKGVGNATACVLHEVIYVIGGHCGYRGSCTYDKVQSYNSDINEWSLITSSPHPEYGLCSVPFENKLYLVGGQTTITECYDPEQNEWREIAPMMERRMECGAVIMNGCIYVTGGYSYSKGTYLQSIEKYDPDLNKWEIVGNLPSAMRSHGCVCVYNV</sequence>
<dbReference type="Pfam" id="PF00651">
    <property type="entry name" value="BTB"/>
    <property type="match status" value="1"/>
</dbReference>
<dbReference type="CDD" id="cd18462">
    <property type="entry name" value="BACK_KLHL23"/>
    <property type="match status" value="1"/>
</dbReference>
<evidence type="ECO:0000313" key="5">
    <source>
        <dbReference type="EMBL" id="KAB1278989.1"/>
    </source>
</evidence>
<evidence type="ECO:0000256" key="3">
    <source>
        <dbReference type="SAM" id="MobiDB-lite"/>
    </source>
</evidence>
<dbReference type="STRING" id="9838.ENSCDRP00005015340"/>
<evidence type="ECO:0000256" key="1">
    <source>
        <dbReference type="ARBA" id="ARBA00022441"/>
    </source>
</evidence>
<reference evidence="5 6" key="1">
    <citation type="journal article" date="2019" name="Mol. Ecol. Resour.">
        <title>Improving Illumina assemblies with Hi-C and long reads: an example with the North African dromedary.</title>
        <authorList>
            <person name="Elbers J.P."/>
            <person name="Rogers M.F."/>
            <person name="Perelman P.L."/>
            <person name="Proskuryakova A.A."/>
            <person name="Serdyukova N.A."/>
            <person name="Johnson W.E."/>
            <person name="Horin P."/>
            <person name="Corander J."/>
            <person name="Murphy D."/>
            <person name="Burger P.A."/>
        </authorList>
    </citation>
    <scope>NUCLEOTIDE SEQUENCE [LARGE SCALE GENOMIC DNA]</scope>
    <source>
        <strain evidence="5">Drom800</strain>
        <tissue evidence="5">Blood</tissue>
    </source>
</reference>
<evidence type="ECO:0000259" key="4">
    <source>
        <dbReference type="PROSITE" id="PS50097"/>
    </source>
</evidence>
<dbReference type="InterPro" id="IPR000210">
    <property type="entry name" value="BTB/POZ_dom"/>
</dbReference>
<dbReference type="AlphaFoldDB" id="A0A5N4E756"/>
<dbReference type="Proteomes" id="UP000299084">
    <property type="component" value="Unassembled WGS sequence"/>
</dbReference>
<dbReference type="PANTHER" id="PTHR24412">
    <property type="entry name" value="KELCH PROTEIN"/>
    <property type="match status" value="1"/>
</dbReference>
<dbReference type="CDD" id="cd18252">
    <property type="entry name" value="BTB_POZ_KLHL23"/>
    <property type="match status" value="1"/>
</dbReference>
<dbReference type="InterPro" id="IPR030566">
    <property type="entry name" value="BTB_POZ_KLHL23"/>
</dbReference>
<dbReference type="EMBL" id="JWIN03000005">
    <property type="protein sequence ID" value="KAB1278989.1"/>
    <property type="molecule type" value="Genomic_DNA"/>
</dbReference>
<dbReference type="PROSITE" id="PS50097">
    <property type="entry name" value="BTB"/>
    <property type="match status" value="1"/>
</dbReference>